<dbReference type="GO" id="GO:0005737">
    <property type="term" value="C:cytoplasm"/>
    <property type="evidence" value="ECO:0007669"/>
    <property type="project" value="TreeGrafter"/>
</dbReference>
<protein>
    <submittedName>
        <fullName evidence="1">Ornithine cyclodeaminase</fullName>
    </submittedName>
</protein>
<reference evidence="2" key="1">
    <citation type="submission" date="2016-10" db="EMBL/GenBank/DDBJ databases">
        <authorList>
            <person name="Varghese N."/>
            <person name="Submissions S."/>
        </authorList>
    </citation>
    <scope>NUCLEOTIDE SEQUENCE [LARGE SCALE GENOMIC DNA]</scope>
    <source>
        <strain evidence="2">DSM 44718</strain>
    </source>
</reference>
<dbReference type="InterPro" id="IPR023401">
    <property type="entry name" value="ODC_N"/>
</dbReference>
<dbReference type="SUPFAM" id="SSF51735">
    <property type="entry name" value="NAD(P)-binding Rossmann-fold domains"/>
    <property type="match status" value="1"/>
</dbReference>
<dbReference type="AlphaFoldDB" id="A0A1H3RNH4"/>
<dbReference type="Proteomes" id="UP000199632">
    <property type="component" value="Unassembled WGS sequence"/>
</dbReference>
<dbReference type="OrthoDB" id="9809203at2"/>
<dbReference type="Gene3D" id="3.40.50.720">
    <property type="entry name" value="NAD(P)-binding Rossmann-like Domain"/>
    <property type="match status" value="1"/>
</dbReference>
<name>A0A1H3RNH4_9ACTN</name>
<gene>
    <name evidence="1" type="ORF">SAMN05421684_4034</name>
</gene>
<accession>A0A1H3RNH4</accession>
<dbReference type="PANTHER" id="PTHR13812:SF19">
    <property type="entry name" value="KETIMINE REDUCTASE MU-CRYSTALLIN"/>
    <property type="match status" value="1"/>
</dbReference>
<keyword evidence="2" id="KW-1185">Reference proteome</keyword>
<dbReference type="RefSeq" id="WP_090794515.1">
    <property type="nucleotide sequence ID" value="NZ_BOND01000021.1"/>
</dbReference>
<dbReference type="STRING" id="137265.SAMN05421684_4034"/>
<dbReference type="PIRSF" id="PIRSF001439">
    <property type="entry name" value="CryM"/>
    <property type="match status" value="1"/>
</dbReference>
<dbReference type="InterPro" id="IPR036291">
    <property type="entry name" value="NAD(P)-bd_dom_sf"/>
</dbReference>
<sequence length="306" mass="31240">MPLLLTDADVAARLDAATAVAAMRDALVAAHEGRLIAPPRASAVLEGGRLVMTAGHLADEWYGFRSYDTFGHADGEQLVVLHDACDGRIRAIAVGEEIGSRRTGALGGAAVDLLARPDATTIGVIGSGRQAWTQLWAAAAVRPVRAVRVFSRSAARRSAFAARARAELGIAATAVDSAAEAARGQDVVIVATTSERPVLAAADLAPGAHVNLVGFKQRGRAEFGSDVLARAALIATDSPAQAVAYEPPLLCGNPADLRSLGAVAVGAAPGRGSAEEVTVFLSVGLAGTEVFLLDRVAALLTSADVA</sequence>
<dbReference type="PANTHER" id="PTHR13812">
    <property type="entry name" value="KETIMINE REDUCTASE MU-CRYSTALLIN"/>
    <property type="match status" value="1"/>
</dbReference>
<dbReference type="Gene3D" id="3.30.1780.10">
    <property type="entry name" value="ornithine cyclodeaminase, domain 1"/>
    <property type="match status" value="1"/>
</dbReference>
<dbReference type="EMBL" id="FNQB01000002">
    <property type="protein sequence ID" value="SDZ27272.1"/>
    <property type="molecule type" value="Genomic_DNA"/>
</dbReference>
<evidence type="ECO:0000313" key="2">
    <source>
        <dbReference type="Proteomes" id="UP000199632"/>
    </source>
</evidence>
<organism evidence="1 2">
    <name type="scientific">Asanoa ishikariensis</name>
    <dbReference type="NCBI Taxonomy" id="137265"/>
    <lineage>
        <taxon>Bacteria</taxon>
        <taxon>Bacillati</taxon>
        <taxon>Actinomycetota</taxon>
        <taxon>Actinomycetes</taxon>
        <taxon>Micromonosporales</taxon>
        <taxon>Micromonosporaceae</taxon>
        <taxon>Asanoa</taxon>
    </lineage>
</organism>
<dbReference type="InterPro" id="IPR003462">
    <property type="entry name" value="ODC_Mu_crystall"/>
</dbReference>
<dbReference type="Pfam" id="PF02423">
    <property type="entry name" value="OCD_Mu_crystall"/>
    <property type="match status" value="1"/>
</dbReference>
<evidence type="ECO:0000313" key="1">
    <source>
        <dbReference type="EMBL" id="SDZ27272.1"/>
    </source>
</evidence>
<proteinExistence type="predicted"/>